<evidence type="ECO:0000256" key="3">
    <source>
        <dbReference type="ARBA" id="ARBA00022547"/>
    </source>
</evidence>
<evidence type="ECO:0000256" key="12">
    <source>
        <dbReference type="ARBA" id="ARBA00037847"/>
    </source>
</evidence>
<evidence type="ECO:0000313" key="16">
    <source>
        <dbReference type="EMBL" id="VBB42412.1"/>
    </source>
</evidence>
<evidence type="ECO:0000256" key="8">
    <source>
        <dbReference type="ARBA" id="ARBA00023136"/>
    </source>
</evidence>
<evidence type="ECO:0000256" key="2">
    <source>
        <dbReference type="ARBA" id="ARBA00022448"/>
    </source>
</evidence>
<evidence type="ECO:0000256" key="13">
    <source>
        <dbReference type="HAMAP-Rule" id="MF_01398"/>
    </source>
</evidence>
<dbReference type="Pfam" id="PF00430">
    <property type="entry name" value="ATP-synt_B"/>
    <property type="match status" value="1"/>
</dbReference>
<dbReference type="InterPro" id="IPR002146">
    <property type="entry name" value="ATP_synth_b/b'su_bac/chlpt"/>
</dbReference>
<evidence type="ECO:0000256" key="7">
    <source>
        <dbReference type="ARBA" id="ARBA00023065"/>
    </source>
</evidence>
<dbReference type="GO" id="GO:0005886">
    <property type="term" value="C:plasma membrane"/>
    <property type="evidence" value="ECO:0007669"/>
    <property type="project" value="UniProtKB-SubCell"/>
</dbReference>
<dbReference type="EMBL" id="UPXX01000013">
    <property type="protein sequence ID" value="VBB42412.1"/>
    <property type="molecule type" value="Genomic_DNA"/>
</dbReference>
<reference evidence="16" key="1">
    <citation type="submission" date="2018-07" db="EMBL/GenBank/DDBJ databases">
        <authorList>
            <consortium name="Genoscope - CEA"/>
            <person name="William W."/>
        </authorList>
    </citation>
    <scope>NUCLEOTIDE SEQUENCE</scope>
    <source>
        <strain evidence="16">IK1</strain>
    </source>
</reference>
<feature type="transmembrane region" description="Helical" evidence="13">
    <location>
        <begin position="6"/>
        <end position="27"/>
    </location>
</feature>
<keyword evidence="2 13" id="KW-0813">Transport</keyword>
<dbReference type="CDD" id="cd06503">
    <property type="entry name" value="ATP-synt_Fo_b"/>
    <property type="match status" value="1"/>
</dbReference>
<feature type="coiled-coil region" evidence="15">
    <location>
        <begin position="100"/>
        <end position="127"/>
    </location>
</feature>
<dbReference type="PANTHER" id="PTHR33445:SF2">
    <property type="entry name" value="ATP SYNTHASE SUBUNIT B', CHLOROPLASTIC"/>
    <property type="match status" value="1"/>
</dbReference>
<accession>A0A653A431</accession>
<protein>
    <recommendedName>
        <fullName evidence="13">ATP synthase subunit b</fullName>
    </recommendedName>
    <alternativeName>
        <fullName evidence="13">ATP synthase F(0) sector subunit b</fullName>
    </alternativeName>
    <alternativeName>
        <fullName evidence="13">ATPase subunit I</fullName>
    </alternativeName>
    <alternativeName>
        <fullName evidence="13">F-type ATPase subunit b</fullName>
        <shortName evidence="13">F-ATPase subunit b</shortName>
    </alternativeName>
</protein>
<keyword evidence="8 13" id="KW-0472">Membrane</keyword>
<evidence type="ECO:0000256" key="4">
    <source>
        <dbReference type="ARBA" id="ARBA00022692"/>
    </source>
</evidence>
<comment type="subcellular location">
    <subcellularLocation>
        <location evidence="13">Cell membrane</location>
        <topology evidence="13">Single-pass membrane protein</topology>
    </subcellularLocation>
    <subcellularLocation>
        <location evidence="12">Endomembrane system</location>
        <topology evidence="12">Single-pass membrane protein</topology>
    </subcellularLocation>
</comment>
<evidence type="ECO:0000256" key="9">
    <source>
        <dbReference type="ARBA" id="ARBA00023310"/>
    </source>
</evidence>
<keyword evidence="9 13" id="KW-0066">ATP synthesis</keyword>
<keyword evidence="15" id="KW-0175">Coiled coil</keyword>
<gene>
    <name evidence="13" type="primary">atpF</name>
    <name evidence="16" type="ORF">TRIP_B200552</name>
</gene>
<dbReference type="HAMAP" id="MF_01398">
    <property type="entry name" value="ATP_synth_b_bprime"/>
    <property type="match status" value="1"/>
</dbReference>
<keyword evidence="5 13" id="KW-0375">Hydrogen ion transport</keyword>
<comment type="similarity">
    <text evidence="1 13 14">Belongs to the ATPase B chain family.</text>
</comment>
<dbReference type="GO" id="GO:0046961">
    <property type="term" value="F:proton-transporting ATPase activity, rotational mechanism"/>
    <property type="evidence" value="ECO:0007669"/>
    <property type="project" value="TreeGrafter"/>
</dbReference>
<evidence type="ECO:0000256" key="1">
    <source>
        <dbReference type="ARBA" id="ARBA00005513"/>
    </source>
</evidence>
<organism evidence="16">
    <name type="scientific">Uncultured Desulfatiglans sp</name>
    <dbReference type="NCBI Taxonomy" id="1748965"/>
    <lineage>
        <taxon>Bacteria</taxon>
        <taxon>Pseudomonadati</taxon>
        <taxon>Thermodesulfobacteriota</taxon>
        <taxon>Desulfobacteria</taxon>
        <taxon>Desulfatiglandales</taxon>
        <taxon>Desulfatiglandaceae</taxon>
        <taxon>Desulfatiglans</taxon>
        <taxon>environmental samples</taxon>
    </lineage>
</organism>
<keyword evidence="4 13" id="KW-0812">Transmembrane</keyword>
<keyword evidence="13" id="KW-1003">Cell membrane</keyword>
<evidence type="ECO:0000256" key="11">
    <source>
        <dbReference type="ARBA" id="ARBA00025614"/>
    </source>
</evidence>
<evidence type="ECO:0000256" key="10">
    <source>
        <dbReference type="ARBA" id="ARBA00025198"/>
    </source>
</evidence>
<dbReference type="PANTHER" id="PTHR33445">
    <property type="entry name" value="ATP SYNTHASE SUBUNIT B', CHLOROPLASTIC"/>
    <property type="match status" value="1"/>
</dbReference>
<evidence type="ECO:0000256" key="5">
    <source>
        <dbReference type="ARBA" id="ARBA00022781"/>
    </source>
</evidence>
<name>A0A653A431_UNCDX</name>
<dbReference type="GO" id="GO:0012505">
    <property type="term" value="C:endomembrane system"/>
    <property type="evidence" value="ECO:0007669"/>
    <property type="project" value="UniProtKB-SubCell"/>
</dbReference>
<dbReference type="InterPro" id="IPR050059">
    <property type="entry name" value="ATP_synthase_B_chain"/>
</dbReference>
<dbReference type="GO" id="GO:0046933">
    <property type="term" value="F:proton-transporting ATP synthase activity, rotational mechanism"/>
    <property type="evidence" value="ECO:0007669"/>
    <property type="project" value="UniProtKB-UniRule"/>
</dbReference>
<comment type="function">
    <text evidence="10 13">F(1)F(0) ATP synthase produces ATP from ADP in the presence of a proton or sodium gradient. F-type ATPases consist of two structural domains, F(1) containing the extramembraneous catalytic core and F(0) containing the membrane proton channel, linked together by a central stalk and a peripheral stalk. During catalysis, ATP synthesis in the catalytic domain of F(1) is coupled via a rotary mechanism of the central stalk subunits to proton translocation.</text>
</comment>
<evidence type="ECO:0000256" key="6">
    <source>
        <dbReference type="ARBA" id="ARBA00022989"/>
    </source>
</evidence>
<dbReference type="GO" id="GO:0045259">
    <property type="term" value="C:proton-transporting ATP synthase complex"/>
    <property type="evidence" value="ECO:0007669"/>
    <property type="project" value="UniProtKB-KW"/>
</dbReference>
<dbReference type="AlphaFoldDB" id="A0A653A431"/>
<sequence>MLSANHTLLIQIANFLILLFVLNLILYKPIRRIIAERRQRMGTLEQAVADLREHSRKSEAAIQQSVVQARKEGFAQKEKLKGDAHKEEVGILQEASSAVAQRMTEAKADLDARMEAVRKELEAQVAAFSKDLAEKVLGRAF</sequence>
<proteinExistence type="inferred from homology"/>
<comment type="function">
    <text evidence="11">Component of the F(0) channel, it forms part of the peripheral stalk, linking F(1) to F(0). The b'-subunit is a diverged and duplicated form of b found in plants and photosynthetic bacteria.</text>
</comment>
<comment type="subunit">
    <text evidence="13">F-type ATPases have 2 components, F(1) - the catalytic core - and F(0) - the membrane proton channel. F(1) has five subunits: alpha(3), beta(3), gamma(1), delta(1), epsilon(1). F(0) has three main subunits: a(1), b(2) and c(10-14). The alpha and beta chains form an alternating ring which encloses part of the gamma chain. F(1) is attached to F(0) by a central stalk formed by the gamma and epsilon chains, while a peripheral stalk is formed by the delta and b chains.</text>
</comment>
<keyword evidence="7 13" id="KW-0406">Ion transport</keyword>
<keyword evidence="3 13" id="KW-0138">CF(0)</keyword>
<keyword evidence="6 13" id="KW-1133">Transmembrane helix</keyword>
<evidence type="ECO:0000256" key="15">
    <source>
        <dbReference type="SAM" id="Coils"/>
    </source>
</evidence>
<evidence type="ECO:0000256" key="14">
    <source>
        <dbReference type="RuleBase" id="RU003848"/>
    </source>
</evidence>